<dbReference type="GO" id="GO:0005524">
    <property type="term" value="F:ATP binding"/>
    <property type="evidence" value="ECO:0007669"/>
    <property type="project" value="UniProtKB-KW"/>
</dbReference>
<feature type="transmembrane region" description="Helical" evidence="9">
    <location>
        <begin position="287"/>
        <end position="311"/>
    </location>
</feature>
<dbReference type="Pfam" id="PF06472">
    <property type="entry name" value="ABC_membrane_2"/>
    <property type="match status" value="1"/>
</dbReference>
<keyword evidence="3" id="KW-0813">Transport</keyword>
<feature type="domain" description="ABC transmembrane type-1" evidence="11">
    <location>
        <begin position="48"/>
        <end position="346"/>
    </location>
</feature>
<dbReference type="InterPro" id="IPR050835">
    <property type="entry name" value="ABC_transporter_sub-D"/>
</dbReference>
<dbReference type="InterPro" id="IPR036640">
    <property type="entry name" value="ABC1_TM_sf"/>
</dbReference>
<dbReference type="SMART" id="SM00382">
    <property type="entry name" value="AAA"/>
    <property type="match status" value="1"/>
</dbReference>
<evidence type="ECO:0000256" key="1">
    <source>
        <dbReference type="ARBA" id="ARBA00004651"/>
    </source>
</evidence>
<dbReference type="InterPro" id="IPR003593">
    <property type="entry name" value="AAA+_ATPase"/>
</dbReference>
<dbReference type="InterPro" id="IPR011527">
    <property type="entry name" value="ABC1_TM_dom"/>
</dbReference>
<dbReference type="PROSITE" id="PS50929">
    <property type="entry name" value="ABC_TM1F"/>
    <property type="match status" value="1"/>
</dbReference>
<feature type="transmembrane region" description="Helical" evidence="9">
    <location>
        <begin position="41"/>
        <end position="67"/>
    </location>
</feature>
<dbReference type="SUPFAM" id="SSF90123">
    <property type="entry name" value="ABC transporter transmembrane region"/>
    <property type="match status" value="1"/>
</dbReference>
<keyword evidence="8 9" id="KW-0472">Membrane</keyword>
<dbReference type="Gene3D" id="3.40.50.300">
    <property type="entry name" value="P-loop containing nucleotide triphosphate hydrolases"/>
    <property type="match status" value="1"/>
</dbReference>
<evidence type="ECO:0000256" key="7">
    <source>
        <dbReference type="ARBA" id="ARBA00022989"/>
    </source>
</evidence>
<dbReference type="PROSITE" id="PS00211">
    <property type="entry name" value="ABC_TRANSPORTER_1"/>
    <property type="match status" value="1"/>
</dbReference>
<evidence type="ECO:0000256" key="2">
    <source>
        <dbReference type="ARBA" id="ARBA00005417"/>
    </source>
</evidence>
<comment type="subcellular location">
    <subcellularLocation>
        <location evidence="1">Cell membrane</location>
        <topology evidence="1">Multi-pass membrane protein</topology>
    </subcellularLocation>
</comment>
<keyword evidence="6 12" id="KW-0067">ATP-binding</keyword>
<dbReference type="PANTHER" id="PTHR11384">
    <property type="entry name" value="ATP-BINDING CASSETTE, SUB-FAMILY D MEMBER"/>
    <property type="match status" value="1"/>
</dbReference>
<evidence type="ECO:0000256" key="8">
    <source>
        <dbReference type="ARBA" id="ARBA00023136"/>
    </source>
</evidence>
<dbReference type="PANTHER" id="PTHR11384:SF59">
    <property type="entry name" value="LYSOSOMAL COBALAMIN TRANSPORTER ABCD4"/>
    <property type="match status" value="1"/>
</dbReference>
<organism evidence="12 13">
    <name type="scientific">Chelatococcus albus</name>
    <dbReference type="NCBI Taxonomy" id="3047466"/>
    <lineage>
        <taxon>Bacteria</taxon>
        <taxon>Pseudomonadati</taxon>
        <taxon>Pseudomonadota</taxon>
        <taxon>Alphaproteobacteria</taxon>
        <taxon>Hyphomicrobiales</taxon>
        <taxon>Chelatococcaceae</taxon>
        <taxon>Chelatococcus</taxon>
    </lineage>
</organism>
<keyword evidence="4 9" id="KW-0812">Transmembrane</keyword>
<dbReference type="Gene3D" id="1.20.1560.10">
    <property type="entry name" value="ABC transporter type 1, transmembrane domain"/>
    <property type="match status" value="1"/>
</dbReference>
<evidence type="ECO:0000256" key="3">
    <source>
        <dbReference type="ARBA" id="ARBA00022448"/>
    </source>
</evidence>
<protein>
    <submittedName>
        <fullName evidence="12">ABC transporter ATP-binding protein/permease</fullName>
    </submittedName>
</protein>
<dbReference type="EMBL" id="JASJEV010000003">
    <property type="protein sequence ID" value="MDJ1157896.1"/>
    <property type="molecule type" value="Genomic_DNA"/>
</dbReference>
<keyword evidence="7 9" id="KW-1133">Transmembrane helix</keyword>
<feature type="domain" description="ABC transporter" evidence="10">
    <location>
        <begin position="385"/>
        <end position="598"/>
    </location>
</feature>
<evidence type="ECO:0000256" key="4">
    <source>
        <dbReference type="ARBA" id="ARBA00022692"/>
    </source>
</evidence>
<evidence type="ECO:0000259" key="10">
    <source>
        <dbReference type="PROSITE" id="PS50893"/>
    </source>
</evidence>
<evidence type="ECO:0000256" key="6">
    <source>
        <dbReference type="ARBA" id="ARBA00022840"/>
    </source>
</evidence>
<dbReference type="SUPFAM" id="SSF52540">
    <property type="entry name" value="P-loop containing nucleoside triphosphate hydrolases"/>
    <property type="match status" value="1"/>
</dbReference>
<evidence type="ECO:0000313" key="12">
    <source>
        <dbReference type="EMBL" id="MDJ1157896.1"/>
    </source>
</evidence>
<evidence type="ECO:0000256" key="9">
    <source>
        <dbReference type="SAM" id="Phobius"/>
    </source>
</evidence>
<gene>
    <name evidence="12" type="ORF">QNA08_06575</name>
</gene>
<dbReference type="PROSITE" id="PS50893">
    <property type="entry name" value="ABC_TRANSPORTER_2"/>
    <property type="match status" value="1"/>
</dbReference>
<reference evidence="12 13" key="1">
    <citation type="submission" date="2023-05" db="EMBL/GenBank/DDBJ databases">
        <title>Chelatococcus sp. nov., a moderately thermophilic bacterium isolated from hot spring microbial mat.</title>
        <authorList>
            <person name="Hu C.-J."/>
            <person name="Li W.-J."/>
        </authorList>
    </citation>
    <scope>NUCLEOTIDE SEQUENCE [LARGE SCALE GENOMIC DNA]</scope>
    <source>
        <strain evidence="12 13">SYSU G07232</strain>
    </source>
</reference>
<dbReference type="InterPro" id="IPR003439">
    <property type="entry name" value="ABC_transporter-like_ATP-bd"/>
</dbReference>
<dbReference type="Pfam" id="PF00005">
    <property type="entry name" value="ABC_tran"/>
    <property type="match status" value="1"/>
</dbReference>
<dbReference type="RefSeq" id="WP_283739888.1">
    <property type="nucleotide sequence ID" value="NZ_JASJEV010000003.1"/>
</dbReference>
<feature type="transmembrane region" description="Helical" evidence="9">
    <location>
        <begin position="199"/>
        <end position="218"/>
    </location>
</feature>
<dbReference type="InterPro" id="IPR027417">
    <property type="entry name" value="P-loop_NTPase"/>
</dbReference>
<evidence type="ECO:0000313" key="13">
    <source>
        <dbReference type="Proteomes" id="UP001321492"/>
    </source>
</evidence>
<accession>A0ABT7AEU9</accession>
<feature type="transmembrane region" description="Helical" evidence="9">
    <location>
        <begin position="87"/>
        <end position="112"/>
    </location>
</feature>
<keyword evidence="5" id="KW-0547">Nucleotide-binding</keyword>
<comment type="similarity">
    <text evidence="2">Belongs to the ABC transporter superfamily.</text>
</comment>
<feature type="transmembrane region" description="Helical" evidence="9">
    <location>
        <begin position="167"/>
        <end position="187"/>
    </location>
</feature>
<proteinExistence type="inferred from homology"/>
<comment type="caution">
    <text evidence="12">The sequence shown here is derived from an EMBL/GenBank/DDBJ whole genome shotgun (WGS) entry which is preliminary data.</text>
</comment>
<sequence length="598" mass="66817">MRALKTALGAIWRLTIPYFTTHDVGEINLRPFGRFRVQERWLGIGLVLALILINLGQVGLNVRLSFFNRDLFNALQNKDAVEFWQQLLFVFCPLAAVYVTVAIIEIVIQYVLRIRWRRWLTRRYVDSWLGEDTHYKMQLLGYTADNPDQRIADDIDQFIVRTQTLTLGLLTQVATLFSFAAILWSLSSDFTLPGTDVPVPGLLLWFALGYAVLGTWLTHKIGKPLIRLNFDQQRYEADFRFSLARLREYAEQVALLDGESAEKERLAGRFGNVVRNFMAIVDRTKKLTAFTASYFQASVVVPYILTAPYFFVGRITLGQLQQTAGSFSRVEGALTFFISAYTTLADYKAVVDRLTSFDTAMKRARSAAAAPPRIDVALLGGAAAVRIVDLDLRLPAGTTIVRVPELALRRGETTLLTGPSGSGKSTLFRAIAGIWPFGSGTVTVPTGENLLLLPQRPYIPIGSLRGAVAYPAATVAYSGEAIRDALEAVRLPHLVERLDEEGQWAQTLSLGEQQRVALARALLAKPDWLFLDEATAALDEPLEQAMYELIMERLPETTVVSIGHRSTLIAFHERRIDLRPGRDGRIFMPHEVDVPAMA</sequence>
<evidence type="ECO:0000256" key="5">
    <source>
        <dbReference type="ARBA" id="ARBA00022741"/>
    </source>
</evidence>
<keyword evidence="13" id="KW-1185">Reference proteome</keyword>
<evidence type="ECO:0000259" key="11">
    <source>
        <dbReference type="PROSITE" id="PS50929"/>
    </source>
</evidence>
<dbReference type="CDD" id="cd03223">
    <property type="entry name" value="ABCD_peroxisomal_ALDP"/>
    <property type="match status" value="1"/>
</dbReference>
<dbReference type="Proteomes" id="UP001321492">
    <property type="component" value="Unassembled WGS sequence"/>
</dbReference>
<dbReference type="InterPro" id="IPR017871">
    <property type="entry name" value="ABC_transporter-like_CS"/>
</dbReference>
<name>A0ABT7AEU9_9HYPH</name>